<dbReference type="InterPro" id="IPR012337">
    <property type="entry name" value="RNaseH-like_sf"/>
</dbReference>
<evidence type="ECO:0000313" key="2">
    <source>
        <dbReference type="EMBL" id="ACK67895.1"/>
    </source>
</evidence>
<dbReference type="KEGG" id="cyp:PCC8801_3952"/>
<reference evidence="3" key="1">
    <citation type="journal article" date="2011" name="MBio">
        <title>Novel metabolic attributes of the genus Cyanothece, comprising a group of unicellular nitrogen-fixing Cyanobacteria.</title>
        <authorList>
            <person name="Bandyopadhyay A."/>
            <person name="Elvitigala T."/>
            <person name="Welsh E."/>
            <person name="Stockel J."/>
            <person name="Liberton M."/>
            <person name="Min H."/>
            <person name="Sherman L.A."/>
            <person name="Pakrasi H.B."/>
        </authorList>
    </citation>
    <scope>NUCLEOTIDE SEQUENCE [LARGE SCALE GENOMIC DNA]</scope>
    <source>
        <strain evidence="3">PCC 8801</strain>
    </source>
</reference>
<dbReference type="NCBIfam" id="NF033540">
    <property type="entry name" value="transpos_IS701"/>
    <property type="match status" value="1"/>
</dbReference>
<dbReference type="eggNOG" id="COG5659">
    <property type="taxonomic scope" value="Bacteria"/>
</dbReference>
<dbReference type="PANTHER" id="PTHR33627:SF1">
    <property type="entry name" value="TRANSPOSASE"/>
    <property type="match status" value="1"/>
</dbReference>
<dbReference type="InterPro" id="IPR038721">
    <property type="entry name" value="IS701-like_DDE_dom"/>
</dbReference>
<keyword evidence="3" id="KW-1185">Reference proteome</keyword>
<dbReference type="SUPFAM" id="SSF53098">
    <property type="entry name" value="Ribonuclease H-like"/>
    <property type="match status" value="1"/>
</dbReference>
<dbReference type="InterPro" id="IPR039365">
    <property type="entry name" value="IS701-like"/>
</dbReference>
<dbReference type="HOGENOM" id="CLU_049561_0_0_3"/>
<dbReference type="AlphaFoldDB" id="B7K569"/>
<name>B7K569_RIPO1</name>
<dbReference type="Proteomes" id="UP000008204">
    <property type="component" value="Chromosome"/>
</dbReference>
<evidence type="ECO:0000259" key="1">
    <source>
        <dbReference type="Pfam" id="PF13546"/>
    </source>
</evidence>
<dbReference type="STRING" id="41431.PCC8801_3952"/>
<dbReference type="Pfam" id="PF13546">
    <property type="entry name" value="DDE_5"/>
    <property type="match status" value="1"/>
</dbReference>
<dbReference type="PANTHER" id="PTHR33627">
    <property type="entry name" value="TRANSPOSASE"/>
    <property type="match status" value="1"/>
</dbReference>
<accession>B7K569</accession>
<dbReference type="EMBL" id="CP001287">
    <property type="protein sequence ID" value="ACK67895.1"/>
    <property type="molecule type" value="Genomic_DNA"/>
</dbReference>
<feature type="domain" description="Transposase IS701-like DDE" evidence="1">
    <location>
        <begin position="38"/>
        <end position="224"/>
    </location>
</feature>
<protein>
    <submittedName>
        <fullName evidence="2">Transposase IS4 family protein</fullName>
    </submittedName>
</protein>
<gene>
    <name evidence="2" type="ordered locus">PCC8801_3952</name>
</gene>
<proteinExistence type="predicted"/>
<dbReference type="RefSeq" id="WP_012597149.1">
    <property type="nucleotide sequence ID" value="NC_011726.1"/>
</dbReference>
<sequence length="426" mass="50248">MVKPRPPRPTVQFVDTYCELYRDLFVEVRAYESFKYLQLGLISELKRKSLPAIAKVVGLKNGQGLHHFISQSPWQACDLEKRRREIMVIIDETGDKKKGEKTDYVKRQYIGNLGKIEKGIVSVNAYGYCEGMTFPLKFKIFKPKERLKEGDKYQTKPELGAELVKEIQEMGFNIKRVLADSLYGESHSNFISILEKLGIEYAVGIRSNHGVWLPKGQIVRANRWRAYKNIRWNGQEETRYIREIIYGKRREVQDWQITTDKETVPDDSTWFVMTKIPSLNYKEVGDIYKIRAYEEQGFRNSKNELGWADFRLTNYADIQKWWELVMCAYLLVCLHHDIFNPSVAPIPNCYQQHDLWDSEKGWKNQLNNLQLILQPFICFNLILRWLKIFPIPQLSLGFPRLIAKFNDFDCLRYLVYCWHDFCYSSA</sequence>
<evidence type="ECO:0000313" key="3">
    <source>
        <dbReference type="Proteomes" id="UP000008204"/>
    </source>
</evidence>
<organism evidence="2 3">
    <name type="scientific">Rippkaea orientalis (strain PCC 8801 / RF-1)</name>
    <name type="common">Cyanothece sp. (strain PCC 8801)</name>
    <dbReference type="NCBI Taxonomy" id="41431"/>
    <lineage>
        <taxon>Bacteria</taxon>
        <taxon>Bacillati</taxon>
        <taxon>Cyanobacteriota</taxon>
        <taxon>Cyanophyceae</taxon>
        <taxon>Oscillatoriophycideae</taxon>
        <taxon>Chroococcales</taxon>
        <taxon>Aphanothecaceae</taxon>
        <taxon>Rippkaea</taxon>
        <taxon>Rippkaea orientalis</taxon>
    </lineage>
</organism>